<feature type="non-terminal residue" evidence="2">
    <location>
        <position position="132"/>
    </location>
</feature>
<gene>
    <name evidence="2" type="ORF">PU560_03410</name>
</gene>
<sequence>MPVLEESRSRRMAVARQALRRAEAATGVRARLAGPTVAAREAHPGPADPPAVVGSPAVGSPAVAGADGTGRATEATTGTTGSGTETGTTAAGPVLPVPAALRPVFPAGGLVRGSAVQVAGSTSLLLALAAVA</sequence>
<dbReference type="Proteomes" id="UP001165561">
    <property type="component" value="Unassembled WGS sequence"/>
</dbReference>
<keyword evidence="3" id="KW-1185">Reference proteome</keyword>
<organism evidence="2 3">
    <name type="scientific">Georgenia halotolerans</name>
    <dbReference type="NCBI Taxonomy" id="3028317"/>
    <lineage>
        <taxon>Bacteria</taxon>
        <taxon>Bacillati</taxon>
        <taxon>Actinomycetota</taxon>
        <taxon>Actinomycetes</taxon>
        <taxon>Micrococcales</taxon>
        <taxon>Bogoriellaceae</taxon>
        <taxon>Georgenia</taxon>
    </lineage>
</organism>
<protein>
    <submittedName>
        <fullName evidence="2">Uncharacterized protein</fullName>
    </submittedName>
</protein>
<accession>A0ABT5TTY2</accession>
<dbReference type="EMBL" id="JARACI010000528">
    <property type="protein sequence ID" value="MDD9205516.1"/>
    <property type="molecule type" value="Genomic_DNA"/>
</dbReference>
<evidence type="ECO:0000256" key="1">
    <source>
        <dbReference type="SAM" id="MobiDB-lite"/>
    </source>
</evidence>
<proteinExistence type="predicted"/>
<feature type="region of interest" description="Disordered" evidence="1">
    <location>
        <begin position="35"/>
        <end position="94"/>
    </location>
</feature>
<reference evidence="2" key="1">
    <citation type="submission" date="2023-02" db="EMBL/GenBank/DDBJ databases">
        <title>Georgenia sp.10Sc9-8, isolated from a soil sample collected from the Taklamakan desert.</title>
        <authorList>
            <person name="Liu S."/>
        </authorList>
    </citation>
    <scope>NUCLEOTIDE SEQUENCE</scope>
    <source>
        <strain evidence="2">10Sc9-8</strain>
    </source>
</reference>
<evidence type="ECO:0000313" key="2">
    <source>
        <dbReference type="EMBL" id="MDD9205516.1"/>
    </source>
</evidence>
<name>A0ABT5TTY2_9MICO</name>
<evidence type="ECO:0000313" key="3">
    <source>
        <dbReference type="Proteomes" id="UP001165561"/>
    </source>
</evidence>
<feature type="compositionally biased region" description="Low complexity" evidence="1">
    <location>
        <begin position="64"/>
        <end position="94"/>
    </location>
</feature>
<comment type="caution">
    <text evidence="2">The sequence shown here is derived from an EMBL/GenBank/DDBJ whole genome shotgun (WGS) entry which is preliminary data.</text>
</comment>